<protein>
    <submittedName>
        <fullName evidence="9">DsbA family protein</fullName>
    </submittedName>
</protein>
<dbReference type="Gene3D" id="3.40.30.10">
    <property type="entry name" value="Glutaredoxin"/>
    <property type="match status" value="1"/>
</dbReference>
<keyword evidence="4" id="KW-0574">Periplasm</keyword>
<comment type="subcellular location">
    <subcellularLocation>
        <location evidence="1">Periplasm</location>
    </subcellularLocation>
</comment>
<accession>A0AAE6UKZ4</accession>
<evidence type="ECO:0000256" key="5">
    <source>
        <dbReference type="ARBA" id="ARBA00023002"/>
    </source>
</evidence>
<evidence type="ECO:0000313" key="9">
    <source>
        <dbReference type="EMBL" id="QGR03733.1"/>
    </source>
</evidence>
<keyword evidence="5" id="KW-0560">Oxidoreductase</keyword>
<sequence length="245" mass="27796">MRLLVIGKLFCILIAVFYCGAAFCDGVNVQESQHKFYSDTLVKISDDISPKELLTLLPNDRFLGNTKAPVVMIEYASFSCMHCAHFALNIFPVLESKYIKEGKLLYIFRNFPLDYVSLKAAMLGTCYDTASSFFTYNKAVFSSIEALVTNYRDLGVLSNIAKISNISEERFNKCVNDEDIMNYIIQEKFVASRKLQVNATPVFFINGKKYDKAHDVESFSETINELIMLHPNYSLSNGNPHDDVH</sequence>
<name>A0AAE6UKZ4_EHRRU</name>
<dbReference type="SUPFAM" id="SSF52833">
    <property type="entry name" value="Thioredoxin-like"/>
    <property type="match status" value="1"/>
</dbReference>
<dbReference type="CDD" id="cd02972">
    <property type="entry name" value="DsbA_family"/>
    <property type="match status" value="1"/>
</dbReference>
<evidence type="ECO:0000256" key="1">
    <source>
        <dbReference type="ARBA" id="ARBA00004418"/>
    </source>
</evidence>
<evidence type="ECO:0000256" key="4">
    <source>
        <dbReference type="ARBA" id="ARBA00022764"/>
    </source>
</evidence>
<keyword evidence="6" id="KW-1015">Disulfide bond</keyword>
<keyword evidence="7" id="KW-0676">Redox-active center</keyword>
<feature type="domain" description="Thioredoxin-like fold" evidence="8">
    <location>
        <begin position="58"/>
        <end position="224"/>
    </location>
</feature>
<dbReference type="Pfam" id="PF13462">
    <property type="entry name" value="Thioredoxin_4"/>
    <property type="match status" value="1"/>
</dbReference>
<proteinExistence type="inferred from homology"/>
<dbReference type="Proteomes" id="UP000422822">
    <property type="component" value="Chromosome"/>
</dbReference>
<comment type="similarity">
    <text evidence="2">Belongs to the thioredoxin family. DsbA subfamily.</text>
</comment>
<evidence type="ECO:0000256" key="7">
    <source>
        <dbReference type="ARBA" id="ARBA00023284"/>
    </source>
</evidence>
<keyword evidence="3" id="KW-0732">Signal</keyword>
<evidence type="ECO:0000256" key="3">
    <source>
        <dbReference type="ARBA" id="ARBA00022729"/>
    </source>
</evidence>
<dbReference type="Gene3D" id="1.10.40.80">
    <property type="match status" value="1"/>
</dbReference>
<dbReference type="InterPro" id="IPR012336">
    <property type="entry name" value="Thioredoxin-like_fold"/>
</dbReference>
<dbReference type="InterPro" id="IPR036249">
    <property type="entry name" value="Thioredoxin-like_sf"/>
</dbReference>
<organism evidence="9 10">
    <name type="scientific">Ehrlichia ruminantium</name>
    <name type="common">heartwater rickettsia</name>
    <name type="synonym">Cowdria ruminantium</name>
    <dbReference type="NCBI Taxonomy" id="779"/>
    <lineage>
        <taxon>Bacteria</taxon>
        <taxon>Pseudomonadati</taxon>
        <taxon>Pseudomonadota</taxon>
        <taxon>Alphaproteobacteria</taxon>
        <taxon>Rickettsiales</taxon>
        <taxon>Anaplasmataceae</taxon>
        <taxon>Ehrlichia</taxon>
    </lineage>
</organism>
<evidence type="ECO:0000259" key="8">
    <source>
        <dbReference type="Pfam" id="PF13462"/>
    </source>
</evidence>
<dbReference type="AlphaFoldDB" id="A0AAE6UKZ4"/>
<evidence type="ECO:0000256" key="2">
    <source>
        <dbReference type="ARBA" id="ARBA00005791"/>
    </source>
</evidence>
<reference evidence="9 10" key="1">
    <citation type="submission" date="2018-10" db="EMBL/GenBank/DDBJ databases">
        <title>Propagation and draft genome sequences of three atypical Erhlichia ruminantium isolates.</title>
        <authorList>
            <person name="Liebenberg J."/>
            <person name="Steyn H."/>
            <person name="Josemans A."/>
            <person name="Zweygarth E."/>
        </authorList>
    </citation>
    <scope>NUCLEOTIDE SEQUENCE [LARGE SCALE GENOMIC DNA]</scope>
    <source>
        <strain evidence="9 10">Omatjenne</strain>
    </source>
</reference>
<dbReference type="EMBL" id="CP033455">
    <property type="protein sequence ID" value="QGR03733.1"/>
    <property type="molecule type" value="Genomic_DNA"/>
</dbReference>
<evidence type="ECO:0000256" key="6">
    <source>
        <dbReference type="ARBA" id="ARBA00023157"/>
    </source>
</evidence>
<dbReference type="GO" id="GO:0016491">
    <property type="term" value="F:oxidoreductase activity"/>
    <property type="evidence" value="ECO:0007669"/>
    <property type="project" value="UniProtKB-KW"/>
</dbReference>
<keyword evidence="10" id="KW-1185">Reference proteome</keyword>
<dbReference type="PANTHER" id="PTHR13887:SF14">
    <property type="entry name" value="DISULFIDE BOND FORMATION PROTEIN D"/>
    <property type="match status" value="1"/>
</dbReference>
<evidence type="ECO:0000313" key="10">
    <source>
        <dbReference type="Proteomes" id="UP000422822"/>
    </source>
</evidence>
<dbReference type="GO" id="GO:0042597">
    <property type="term" value="C:periplasmic space"/>
    <property type="evidence" value="ECO:0007669"/>
    <property type="project" value="UniProtKB-SubCell"/>
</dbReference>
<dbReference type="PANTHER" id="PTHR13887">
    <property type="entry name" value="GLUTATHIONE S-TRANSFERASE KAPPA"/>
    <property type="match status" value="1"/>
</dbReference>
<dbReference type="RefSeq" id="WP_158406918.1">
    <property type="nucleotide sequence ID" value="NZ_CP033454.1"/>
</dbReference>
<gene>
    <name evidence="9" type="ORF">EDL80_04160</name>
</gene>